<evidence type="ECO:0000313" key="5">
    <source>
        <dbReference type="EMBL" id="RFA28868.1"/>
    </source>
</evidence>
<protein>
    <recommendedName>
        <fullName evidence="4">HTH araC/xylS-type domain-containing protein</fullName>
    </recommendedName>
</protein>
<dbReference type="OrthoDB" id="4378430at2"/>
<dbReference type="GO" id="GO:0003700">
    <property type="term" value="F:DNA-binding transcription factor activity"/>
    <property type="evidence" value="ECO:0007669"/>
    <property type="project" value="InterPro"/>
</dbReference>
<keyword evidence="1" id="KW-0805">Transcription regulation</keyword>
<dbReference type="AlphaFoldDB" id="A0A3E0WD74"/>
<accession>A0A3E0WD74</accession>
<dbReference type="PROSITE" id="PS00041">
    <property type="entry name" value="HTH_ARAC_FAMILY_1"/>
    <property type="match status" value="1"/>
</dbReference>
<dbReference type="SMART" id="SM00342">
    <property type="entry name" value="HTH_ARAC"/>
    <property type="match status" value="1"/>
</dbReference>
<dbReference type="InterPro" id="IPR018060">
    <property type="entry name" value="HTH_AraC"/>
</dbReference>
<dbReference type="EMBL" id="NBXE01000008">
    <property type="protein sequence ID" value="RFA28868.1"/>
    <property type="molecule type" value="Genomic_DNA"/>
</dbReference>
<comment type="caution">
    <text evidence="5">The sequence shown here is derived from an EMBL/GenBank/DDBJ whole genome shotgun (WGS) entry which is preliminary data.</text>
</comment>
<dbReference type="Gene3D" id="1.10.10.60">
    <property type="entry name" value="Homeodomain-like"/>
    <property type="match status" value="1"/>
</dbReference>
<dbReference type="PROSITE" id="PS01124">
    <property type="entry name" value="HTH_ARAC_FAMILY_2"/>
    <property type="match status" value="1"/>
</dbReference>
<dbReference type="InterPro" id="IPR018062">
    <property type="entry name" value="HTH_AraC-typ_CS"/>
</dbReference>
<feature type="domain" description="HTH araC/xylS-type" evidence="4">
    <location>
        <begin position="207"/>
        <end position="307"/>
    </location>
</feature>
<evidence type="ECO:0000259" key="4">
    <source>
        <dbReference type="PROSITE" id="PS01124"/>
    </source>
</evidence>
<evidence type="ECO:0000256" key="3">
    <source>
        <dbReference type="ARBA" id="ARBA00023163"/>
    </source>
</evidence>
<evidence type="ECO:0000256" key="2">
    <source>
        <dbReference type="ARBA" id="ARBA00023125"/>
    </source>
</evidence>
<gene>
    <name evidence="5" type="ORF">B7R25_03935</name>
</gene>
<sequence length="310" mass="33623">MPEVNDSQLEFSTTMPVELSGPEGLASLGPSVQAQDAPEFAVRGTRCTFGRSTIADLTLTSFDHDAAIGVPVGFPNPASLSLVFVVEGMAEVVTEGSRYFYTAGSAAVQPAHTTPRVICRQSTRLLSVSFDAGSSDFDGMLPERFTAISASVVRTHPAVPFFLALATVMKTHPIRTEPAATILTRLVAGLLSADQDWHTRPDRPVLSHILDLIAEHHTDPSFDRKSLARQNKTTARALDEMLQQTGWKTAEELITERRLITAVPLLRPGTLPEVESIAERCGFPSREAFETIVERVYGVNASALLTLNQP</sequence>
<reference evidence="5 6" key="1">
    <citation type="submission" date="2017-04" db="EMBL/GenBank/DDBJ databases">
        <title>Comparative genome analysis of Subtercola boreus.</title>
        <authorList>
            <person name="Cho Y.-J."/>
            <person name="Cho A."/>
            <person name="Kim O.-S."/>
            <person name="Lee J.-I."/>
        </authorList>
    </citation>
    <scope>NUCLEOTIDE SEQUENCE [LARGE SCALE GENOMIC DNA]</scope>
    <source>
        <strain evidence="5 6">P28004</strain>
    </source>
</reference>
<dbReference type="Proteomes" id="UP000257080">
    <property type="component" value="Unassembled WGS sequence"/>
</dbReference>
<keyword evidence="2" id="KW-0238">DNA-binding</keyword>
<keyword evidence="3" id="KW-0804">Transcription</keyword>
<name>A0A3E0WD74_9MICO</name>
<proteinExistence type="predicted"/>
<dbReference type="GO" id="GO:0043565">
    <property type="term" value="F:sequence-specific DNA binding"/>
    <property type="evidence" value="ECO:0007669"/>
    <property type="project" value="InterPro"/>
</dbReference>
<dbReference type="PANTHER" id="PTHR11019:SF199">
    <property type="entry name" value="HTH-TYPE TRANSCRIPTIONAL REGULATOR NIMR"/>
    <property type="match status" value="1"/>
</dbReference>
<organism evidence="5 6">
    <name type="scientific">Subtercola boreus</name>
    <dbReference type="NCBI Taxonomy" id="120213"/>
    <lineage>
        <taxon>Bacteria</taxon>
        <taxon>Bacillati</taxon>
        <taxon>Actinomycetota</taxon>
        <taxon>Actinomycetes</taxon>
        <taxon>Micrococcales</taxon>
        <taxon>Microbacteriaceae</taxon>
        <taxon>Subtercola</taxon>
    </lineage>
</organism>
<dbReference type="InterPro" id="IPR011051">
    <property type="entry name" value="RmlC_Cupin_sf"/>
</dbReference>
<dbReference type="RefSeq" id="WP_116417658.1">
    <property type="nucleotide sequence ID" value="NZ_NBXC01000008.1"/>
</dbReference>
<evidence type="ECO:0000256" key="1">
    <source>
        <dbReference type="ARBA" id="ARBA00023015"/>
    </source>
</evidence>
<evidence type="ECO:0000313" key="6">
    <source>
        <dbReference type="Proteomes" id="UP000257080"/>
    </source>
</evidence>
<dbReference type="SUPFAM" id="SSF51182">
    <property type="entry name" value="RmlC-like cupins"/>
    <property type="match status" value="1"/>
</dbReference>
<dbReference type="PANTHER" id="PTHR11019">
    <property type="entry name" value="HTH-TYPE TRANSCRIPTIONAL REGULATOR NIMR"/>
    <property type="match status" value="1"/>
</dbReference>